<feature type="domain" description="CUB" evidence="6">
    <location>
        <begin position="788"/>
        <end position="896"/>
    </location>
</feature>
<feature type="domain" description="CUB" evidence="6">
    <location>
        <begin position="1393"/>
        <end position="1509"/>
    </location>
</feature>
<evidence type="ECO:0000313" key="7">
    <source>
        <dbReference type="EMBL" id="CAG9828176.1"/>
    </source>
</evidence>
<keyword evidence="8" id="KW-1185">Reference proteome</keyword>
<feature type="domain" description="CUB" evidence="6">
    <location>
        <begin position="1017"/>
        <end position="1133"/>
    </location>
</feature>
<evidence type="ECO:0000256" key="1">
    <source>
        <dbReference type="ARBA" id="ARBA00022729"/>
    </source>
</evidence>
<evidence type="ECO:0000256" key="3">
    <source>
        <dbReference type="ARBA" id="ARBA00023157"/>
    </source>
</evidence>
<sequence length="2677" mass="300899">MKVMLPSRIYIRDTTSRYSKFVEVRDGDNENSTLIGKYTGITNVNLTSTHNFLWIRVRNFRRFTDRNNQVSLQYTSLNVGCGGILRNKFGNIASPSHSDGYYPPSLSCKWTIIAPPMFVIQLTWMTFNIESSYECAYDNVQVFDNSTDLGQGALMGKYCGFSLPPMLLSSSNIMSIFFTTDVTVSMDGFLASYIFIHEKNVCGGNYFTTSGVIKSPKYPEPYPTNRECTWTINIPPGQQILLNITDFNIEYYSSCRYDWLEIRNGGTSASPLIGKFCGTTIPKQIASHANKLYLFFKSDLSRTGHGFRISWSSTATGCGGLLTSPTGSLISPHYPEPYARNTECIWKIVTSAGSRLQAVFSDINLEKHMQCLADYVQLFDGLTLNSASLGKFCYEAPEPIKSSSNQMLVKFRSDVAFQGRGFQLHYTTVCHNTVKGFRGIIESPNFPNNFPQDQDCLWEIEVSSKNKINITFSHFELERSLSNPSANNSCLYDFVEISYAEMNDDFEEKTDYTTYGKYCGSQNPGHLSLNSDHVRVRFVSDKLLLGTGFRLEWEIFGCGGILKKSSGTITSPNYPFNYPPNVICEWRIEVDFGQSIEIEFHEVDVEKDTSCDFDSVSVYNGIDDTYNLLATICRQKRTSILSSTGNYMFVKFKSDYSYHGKGFTANYTTVPTKCGGRFTASEGYLYSPNYPKNYNKNETCEYFIDIDEGHVIELLFEDVDLFKSDNCTKNYVKIHDGPSAAYPVLKTACGSETPNDTIKSSYNNVFIEFRSHSFFTTKGFKLKYYKACGSKITTQGNGIIGVHHDEFSENTQTCTWTIISSDPSKHIHLTVTQLQGVYYCVPEDAPLEVRNGQTTDSPLLGQYCGPKIPPKMTSDGSALTIYIKSQLTFFATYSVYDSHCGGTLEAAEGYFSTPEYPKKYPSNIKCEWVLKIAEGNHVTLNFIDFSLLASENCNTDFLEIRSQNSSGKLLGLYCGKNTPSNITNVGSLWLLFQSSKIAPGDNTITAKGFYAQYVLNEENELTGIKGQIESPLYPLFVMDYKTYSWKITVASKKRIRLTFKEFYLDAKDTFDDECYFATFEVYDGVDDTASSLAKLCGISLPEPIITTSNVMFIKVDYSSPRMGSKFRVDWEQIDGVSTSVYTPLYKTECNSTGEVIQIVNGSSFILTSPGYPHGYDHMLKCNWLFSTIPMNHLSVIFLDIDLAMSRSRFSNYRKCDILNDNINIYQKHFYDNDWIKVQSICKMDDAKTRIQATDFLKVEFLTTRYINGTGFRARIFETCGGELRASTGYIIYDNSTVKGQECQWNITVGSTKMIELIFEEMHIDHDISKGCDNFLMIRNGKFADSPLLGVGKYCGHTLPEKLTSTGNNLYIKYKGSMGIEGFRLKYQEVSAKCGGNIILSTYDNFTEINSPNYPNIPNPHIECNWRITAPLGEILRIDFEDRFDLTSKPNCDVEYVEIRDGGTEYSSSIGKFCRTSPSSVYTTDNMMFIKFFTDTDEPKNGFKAKISMSRCGGTVRGRTGELSYTSTSTMNKHNCTWHIIGPEDHFLFINFKTVDTPCERSTANYVTVFEGFPIKDVQSKNGIQIAKFCGKNVPKPIKSESNSVTIVMWGGNPGHFSLKYNSSQTACGGKLNTESGIIQSPGYPSMNHFNRVCHWEIVVPEGRRITFNLMDLDLGGSSNFIYDRGLELFDDTILKVRRALITTSSNETKFQSSSNVMFVLFWSISRSEHRGFKANFTSDLPTLCQGVFSRENGVVTNPETTNKVYFCQWVHQRTDIAKDRTFTVALTVKTNNEKSESACTYSPVLVEITATDKKTVLSKVCASTTAPVIIRSPFLVTKLSAAAAMKFTLNFTATYSTYDCGGMVHDQSGVISSPGFPNKPTKSYECAWLLSVDAGQTINITTVSLSLGDDCEKSYLVVYNGGLPTHPRIGKFCKNTKPEILISQSNKLWIEYKHDQTSTGTGFMLKYEAMSTGCGGVFHDIKRTIRTPNYGVGDYPHKAECLWIIESEPGYHIKLNFIERFFIEQSTNCTKDYVEVWSWDLDHWTSLGRKCGRDTPTSLQSKGERMKILFRSNEETAGAGFKASWEWLCGGKYLADTKTRYIVSPGYPMHYKNSLKCEYTIETKSEAINLRFLDFVLEAGRPDCKFDNLTVAGKTFPGSYIYTRNTYCGDNSPESVRMRGTVILTFMTDRWVTKRGFKIEYRDDSCGETITEETVIEKKPTKQLEGGSYRYYQPKIKCIWNITAPANQIVILKITKLGMFTSTMCYGQNVEIFNDLNMDRSHRLAQLCGSINETFPIPSETGKMVVKLETLPMSFGGFIAQVQFAHGPAEGCGGLINLTDSKVIESPNLPKMDCVWRIVAPRDHQIEIKINHFNNVASCGNNKTRNVMGCGDCNMLEIRDGASPFSEKIETLCGNINEADNRPAIRTSGSFGYIRIGMYGQTRDAFKVTLTSAMSICGESVLIATTDVKTLTSPGFDEGHYPSYIKCSYAISTGSIYDKIVLHFDEFDITDEIVVTEETRDCIGDYIQIYEDPNLGVNNGLGSSVVYNGANTHANLMYTDVKGRHLFCGKDEKPFDYYTSGRSVTVSLVSKDKTPKGKGFKLEYSRSGCNRNYTEPQGRITNGNSKVDCKFSIIVPENSTISVYFNSFYMYFTANCSDSALEVSKLIMTFYSETVVG</sequence>
<feature type="domain" description="CUB" evidence="6">
    <location>
        <begin position="558"/>
        <end position="670"/>
    </location>
</feature>
<feature type="domain" description="CUB" evidence="6">
    <location>
        <begin position="2089"/>
        <end position="2204"/>
    </location>
</feature>
<dbReference type="FunFam" id="2.60.120.290:FF:000060">
    <property type="entry name" value="Cubilin homolog"/>
    <property type="match status" value="1"/>
</dbReference>
<feature type="domain" description="CUB" evidence="6">
    <location>
        <begin position="2206"/>
        <end position="2325"/>
    </location>
</feature>
<dbReference type="SUPFAM" id="SSF49854">
    <property type="entry name" value="Spermadhesin, CUB domain"/>
    <property type="match status" value="21"/>
</dbReference>
<feature type="domain" description="CUB" evidence="6">
    <location>
        <begin position="1744"/>
        <end position="1858"/>
    </location>
</feature>
<protein>
    <recommendedName>
        <fullName evidence="6">CUB domain-containing protein</fullName>
    </recommendedName>
</protein>
<dbReference type="EMBL" id="OU898285">
    <property type="protein sequence ID" value="CAG9828176.1"/>
    <property type="molecule type" value="Genomic_DNA"/>
</dbReference>
<feature type="domain" description="CUB" evidence="6">
    <location>
        <begin position="1974"/>
        <end position="2088"/>
    </location>
</feature>
<dbReference type="PANTHER" id="PTHR24251">
    <property type="entry name" value="OVOCHYMASE-RELATED"/>
    <property type="match status" value="1"/>
</dbReference>
<gene>
    <name evidence="7" type="ORF">DIABBA_LOCUS2113</name>
</gene>
<proteinExistence type="predicted"/>
<dbReference type="FunFam" id="2.60.120.290:FF:000003">
    <property type="entry name" value="Neuropilin"/>
    <property type="match status" value="1"/>
</dbReference>
<evidence type="ECO:0000256" key="5">
    <source>
        <dbReference type="PROSITE-ProRule" id="PRU00059"/>
    </source>
</evidence>
<dbReference type="Proteomes" id="UP001153709">
    <property type="component" value="Chromosome 10"/>
</dbReference>
<feature type="disulfide bond" evidence="5">
    <location>
        <begin position="1974"/>
        <end position="2001"/>
    </location>
</feature>
<dbReference type="InterPro" id="IPR035914">
    <property type="entry name" value="Sperma_CUB_dom_sf"/>
</dbReference>
<feature type="domain" description="CUB" evidence="6">
    <location>
        <begin position="318"/>
        <end position="429"/>
    </location>
</feature>
<feature type="domain" description="CUB" evidence="6">
    <location>
        <begin position="202"/>
        <end position="314"/>
    </location>
</feature>
<feature type="domain" description="CUB" evidence="6">
    <location>
        <begin position="1627"/>
        <end position="1739"/>
    </location>
</feature>
<evidence type="ECO:0000256" key="2">
    <source>
        <dbReference type="ARBA" id="ARBA00022737"/>
    </source>
</evidence>
<dbReference type="Gene3D" id="2.60.120.290">
    <property type="entry name" value="Spermadhesin, CUB domain"/>
    <property type="match status" value="20"/>
</dbReference>
<feature type="domain" description="CUB" evidence="6">
    <location>
        <begin position="430"/>
        <end position="556"/>
    </location>
</feature>
<feature type="domain" description="CUB" evidence="6">
    <location>
        <begin position="81"/>
        <end position="196"/>
    </location>
</feature>
<dbReference type="SMART" id="SM00042">
    <property type="entry name" value="CUB"/>
    <property type="match status" value="20"/>
</dbReference>
<dbReference type="FunFam" id="2.60.120.290:FF:000013">
    <property type="entry name" value="Membrane frizzled-related protein"/>
    <property type="match status" value="3"/>
</dbReference>
<feature type="domain" description="CUB" evidence="6">
    <location>
        <begin position="1149"/>
        <end position="1278"/>
    </location>
</feature>
<evidence type="ECO:0000259" key="6">
    <source>
        <dbReference type="PROSITE" id="PS01180"/>
    </source>
</evidence>
<organism evidence="7 8">
    <name type="scientific">Diabrotica balteata</name>
    <name type="common">Banded cucumber beetle</name>
    <dbReference type="NCBI Taxonomy" id="107213"/>
    <lineage>
        <taxon>Eukaryota</taxon>
        <taxon>Metazoa</taxon>
        <taxon>Ecdysozoa</taxon>
        <taxon>Arthropoda</taxon>
        <taxon>Hexapoda</taxon>
        <taxon>Insecta</taxon>
        <taxon>Pterygota</taxon>
        <taxon>Neoptera</taxon>
        <taxon>Endopterygota</taxon>
        <taxon>Coleoptera</taxon>
        <taxon>Polyphaga</taxon>
        <taxon>Cucujiformia</taxon>
        <taxon>Chrysomeloidea</taxon>
        <taxon>Chrysomelidae</taxon>
        <taxon>Galerucinae</taxon>
        <taxon>Diabroticina</taxon>
        <taxon>Diabroticites</taxon>
        <taxon>Diabrotica</taxon>
    </lineage>
</organism>
<evidence type="ECO:0000313" key="8">
    <source>
        <dbReference type="Proteomes" id="UP001153709"/>
    </source>
</evidence>
<dbReference type="FunFam" id="2.60.120.290:FF:000005">
    <property type="entry name" value="Procollagen C-endopeptidase enhancer 1"/>
    <property type="match status" value="5"/>
</dbReference>
<name>A0A9N9X7R2_DIABA</name>
<reference evidence="7" key="1">
    <citation type="submission" date="2022-01" db="EMBL/GenBank/DDBJ databases">
        <authorList>
            <person name="King R."/>
        </authorList>
    </citation>
    <scope>NUCLEOTIDE SEQUENCE</scope>
</reference>
<accession>A0A9N9X7R2</accession>
<feature type="disulfide bond" evidence="5">
    <location>
        <begin position="81"/>
        <end position="108"/>
    </location>
</feature>
<evidence type="ECO:0000256" key="4">
    <source>
        <dbReference type="ARBA" id="ARBA00023180"/>
    </source>
</evidence>
<feature type="domain" description="CUB" evidence="6">
    <location>
        <begin position="2332"/>
        <end position="2453"/>
    </location>
</feature>
<dbReference type="InterPro" id="IPR000859">
    <property type="entry name" value="CUB_dom"/>
</dbReference>
<dbReference type="Pfam" id="PF00431">
    <property type="entry name" value="CUB"/>
    <property type="match status" value="20"/>
</dbReference>
<feature type="domain" description="CUB" evidence="6">
    <location>
        <begin position="1279"/>
        <end position="1389"/>
    </location>
</feature>
<keyword evidence="1" id="KW-0732">Signal</keyword>
<keyword evidence="2" id="KW-0677">Repeat</keyword>
<dbReference type="PROSITE" id="PS01180">
    <property type="entry name" value="CUB"/>
    <property type="match status" value="21"/>
</dbReference>
<dbReference type="OrthoDB" id="10009301at2759"/>
<dbReference type="PANTHER" id="PTHR24251:SF37">
    <property type="entry name" value="CUB DOMAIN-CONTAINING PROTEIN"/>
    <property type="match status" value="1"/>
</dbReference>
<comment type="caution">
    <text evidence="5">Lacks conserved residue(s) required for the propagation of feature annotation.</text>
</comment>
<feature type="domain" description="CUB" evidence="6">
    <location>
        <begin position="2457"/>
        <end position="2607"/>
    </location>
</feature>
<feature type="domain" description="CUB" evidence="6">
    <location>
        <begin position="674"/>
        <end position="787"/>
    </location>
</feature>
<keyword evidence="4" id="KW-0325">Glycoprotein</keyword>
<feature type="domain" description="CUB" evidence="6">
    <location>
        <begin position="1511"/>
        <end position="1623"/>
    </location>
</feature>
<feature type="domain" description="CUB" evidence="6">
    <location>
        <begin position="1860"/>
        <end position="1970"/>
    </location>
</feature>
<feature type="domain" description="CUB" evidence="6">
    <location>
        <begin position="900"/>
        <end position="1016"/>
    </location>
</feature>
<keyword evidence="3 5" id="KW-1015">Disulfide bond</keyword>
<dbReference type="CDD" id="cd00041">
    <property type="entry name" value="CUB"/>
    <property type="match status" value="19"/>
</dbReference>